<dbReference type="Gene3D" id="1.10.287.130">
    <property type="match status" value="1"/>
</dbReference>
<keyword evidence="14 16" id="KW-0472">Membrane</keyword>
<accession>A0ABY6GAQ5</accession>
<dbReference type="InterPro" id="IPR038421">
    <property type="entry name" value="RisS_PPD_sf"/>
</dbReference>
<keyword evidence="4" id="KW-1003">Cell membrane</keyword>
<feature type="transmembrane region" description="Helical" evidence="16">
    <location>
        <begin position="182"/>
        <end position="204"/>
    </location>
</feature>
<dbReference type="SUPFAM" id="SSF55874">
    <property type="entry name" value="ATPase domain of HSP90 chaperone/DNA topoisomerase II/histidine kinase"/>
    <property type="match status" value="1"/>
</dbReference>
<dbReference type="RefSeq" id="WP_231044465.1">
    <property type="nucleotide sequence ID" value="NZ_CP106881.1"/>
</dbReference>
<dbReference type="SMART" id="SM00388">
    <property type="entry name" value="HisKA"/>
    <property type="match status" value="1"/>
</dbReference>
<dbReference type="InterPro" id="IPR004358">
    <property type="entry name" value="Sig_transdc_His_kin-like_C"/>
</dbReference>
<organism evidence="19 20">
    <name type="scientific">Comamonas endophytica</name>
    <dbReference type="NCBI Taxonomy" id="2949090"/>
    <lineage>
        <taxon>Bacteria</taxon>
        <taxon>Pseudomonadati</taxon>
        <taxon>Pseudomonadota</taxon>
        <taxon>Betaproteobacteria</taxon>
        <taxon>Burkholderiales</taxon>
        <taxon>Comamonadaceae</taxon>
        <taxon>Comamonas</taxon>
    </lineage>
</organism>
<dbReference type="EMBL" id="CP106881">
    <property type="protein sequence ID" value="UYG52008.1"/>
    <property type="molecule type" value="Genomic_DNA"/>
</dbReference>
<dbReference type="PROSITE" id="PS50885">
    <property type="entry name" value="HAMP"/>
    <property type="match status" value="1"/>
</dbReference>
<dbReference type="SMART" id="SM00304">
    <property type="entry name" value="HAMP"/>
    <property type="match status" value="1"/>
</dbReference>
<evidence type="ECO:0000256" key="1">
    <source>
        <dbReference type="ARBA" id="ARBA00000085"/>
    </source>
</evidence>
<evidence type="ECO:0000256" key="9">
    <source>
        <dbReference type="ARBA" id="ARBA00022741"/>
    </source>
</evidence>
<dbReference type="SUPFAM" id="SSF47384">
    <property type="entry name" value="Homodimeric domain of signal transducing histidine kinase"/>
    <property type="match status" value="1"/>
</dbReference>
<dbReference type="InterPro" id="IPR005467">
    <property type="entry name" value="His_kinase_dom"/>
</dbReference>
<dbReference type="Gene3D" id="3.30.450.300">
    <property type="entry name" value="Sensor histidine kinase RisS, periplasmic domain"/>
    <property type="match status" value="1"/>
</dbReference>
<dbReference type="CDD" id="cd06225">
    <property type="entry name" value="HAMP"/>
    <property type="match status" value="1"/>
</dbReference>
<keyword evidence="5" id="KW-0997">Cell inner membrane</keyword>
<dbReference type="PROSITE" id="PS50109">
    <property type="entry name" value="HIS_KIN"/>
    <property type="match status" value="1"/>
</dbReference>
<evidence type="ECO:0000256" key="12">
    <source>
        <dbReference type="ARBA" id="ARBA00022989"/>
    </source>
</evidence>
<evidence type="ECO:0000313" key="19">
    <source>
        <dbReference type="EMBL" id="UYG52008.1"/>
    </source>
</evidence>
<reference evidence="19" key="1">
    <citation type="submission" date="2022-09" db="EMBL/GenBank/DDBJ databases">
        <title>The complete genome of Acidovorax sp. 5MLIR.</title>
        <authorList>
            <person name="Liu L."/>
            <person name="Yue J."/>
            <person name="Yang F."/>
            <person name="Yuan J."/>
            <person name="Li L."/>
        </authorList>
    </citation>
    <scope>NUCLEOTIDE SEQUENCE</scope>
    <source>
        <strain evidence="19">5MLIR</strain>
    </source>
</reference>
<evidence type="ECO:0000256" key="10">
    <source>
        <dbReference type="ARBA" id="ARBA00022777"/>
    </source>
</evidence>
<dbReference type="Pfam" id="PF00512">
    <property type="entry name" value="HisKA"/>
    <property type="match status" value="1"/>
</dbReference>
<keyword evidence="20" id="KW-1185">Reference proteome</keyword>
<evidence type="ECO:0000256" key="2">
    <source>
        <dbReference type="ARBA" id="ARBA00004429"/>
    </source>
</evidence>
<dbReference type="InterPro" id="IPR036890">
    <property type="entry name" value="HATPase_C_sf"/>
</dbReference>
<dbReference type="InterPro" id="IPR036097">
    <property type="entry name" value="HisK_dim/P_sf"/>
</dbReference>
<feature type="domain" description="Histidine kinase" evidence="17">
    <location>
        <begin position="264"/>
        <end position="469"/>
    </location>
</feature>
<keyword evidence="13" id="KW-0902">Two-component regulatory system</keyword>
<keyword evidence="10" id="KW-0418">Kinase</keyword>
<dbReference type="InterPro" id="IPR003661">
    <property type="entry name" value="HisK_dim/P_dom"/>
</dbReference>
<evidence type="ECO:0000313" key="20">
    <source>
        <dbReference type="Proteomes" id="UP001162800"/>
    </source>
</evidence>
<dbReference type="Pfam" id="PF02518">
    <property type="entry name" value="HATPase_c"/>
    <property type="match status" value="1"/>
</dbReference>
<keyword evidence="11 19" id="KW-0067">ATP-binding</keyword>
<dbReference type="Gene3D" id="1.10.8.500">
    <property type="entry name" value="HAMP domain in histidine kinase"/>
    <property type="match status" value="1"/>
</dbReference>
<dbReference type="InterPro" id="IPR003660">
    <property type="entry name" value="HAMP_dom"/>
</dbReference>
<feature type="transmembrane region" description="Helical" evidence="16">
    <location>
        <begin position="36"/>
        <end position="56"/>
    </location>
</feature>
<dbReference type="PANTHER" id="PTHR44936">
    <property type="entry name" value="SENSOR PROTEIN CREC"/>
    <property type="match status" value="1"/>
</dbReference>
<evidence type="ECO:0000256" key="13">
    <source>
        <dbReference type="ARBA" id="ARBA00023012"/>
    </source>
</evidence>
<dbReference type="PRINTS" id="PR00344">
    <property type="entry name" value="BCTRLSENSOR"/>
</dbReference>
<comment type="catalytic activity">
    <reaction evidence="1">
        <text>ATP + protein L-histidine = ADP + protein N-phospho-L-histidine.</text>
        <dbReference type="EC" id="2.7.13.3"/>
    </reaction>
</comment>
<evidence type="ECO:0000256" key="15">
    <source>
        <dbReference type="SAM" id="MobiDB-lite"/>
    </source>
</evidence>
<dbReference type="Gene3D" id="3.30.565.10">
    <property type="entry name" value="Histidine kinase-like ATPase, C-terminal domain"/>
    <property type="match status" value="1"/>
</dbReference>
<evidence type="ECO:0000256" key="3">
    <source>
        <dbReference type="ARBA" id="ARBA00012438"/>
    </source>
</evidence>
<sequence length="498" mass="54638">MNASTAPVPDATSPVPLDYPHGHGGARLRSRLNLNLFWRTFCLLALLLIGSILAWLQTLRAFEFEPRTLHTAQQVASLVNLSRAALVHADAIARVSLIKTMADQEGVRILPREPGDKFELLDQGTLGGRLNEELTARLGPGTIVARSVNGEAGLWVGFDINGDPNWLLMDRSRFSPAGGRTWLVWLITAGVLSLAGAAVIARLINRPLKQLSDAANRVRDGDFDASQLDEQAVTSEIREVNIGFNRMAQKLSKLEQDRAVMLAGISHDLRTPLARLRLETEMSVADDVARDHMVADIVQLDATIDKFLDYARPDHVTLTTVHLHAVVSSCVYAVQDHRELQITMNVAEDLYVLADEIELARVISNLLENARRYGKSADTDTTQVEVTAKAREHWVVVRIRDHGRGVPPEQLARLTQPFFRGDSARTAAAGAGLGLSIVDKTVQRMGGVFALSNASSGGLAAHIQLQRASSLPGGKNPEQRLRRPQVKRHLPPRPPQRT</sequence>
<dbReference type="InterPro" id="IPR003594">
    <property type="entry name" value="HATPase_dom"/>
</dbReference>
<keyword evidence="12 16" id="KW-1133">Transmembrane helix</keyword>
<feature type="region of interest" description="Disordered" evidence="15">
    <location>
        <begin position="468"/>
        <end position="498"/>
    </location>
</feature>
<keyword evidence="7" id="KW-0808">Transferase</keyword>
<evidence type="ECO:0000256" key="11">
    <source>
        <dbReference type="ARBA" id="ARBA00022840"/>
    </source>
</evidence>
<keyword evidence="8 16" id="KW-0812">Transmembrane</keyword>
<dbReference type="SMART" id="SM00387">
    <property type="entry name" value="HATPase_c"/>
    <property type="match status" value="1"/>
</dbReference>
<evidence type="ECO:0000259" key="17">
    <source>
        <dbReference type="PROSITE" id="PS50109"/>
    </source>
</evidence>
<evidence type="ECO:0000256" key="16">
    <source>
        <dbReference type="SAM" id="Phobius"/>
    </source>
</evidence>
<gene>
    <name evidence="19" type="ORF">M9799_01820</name>
</gene>
<dbReference type="Pfam" id="PF16524">
    <property type="entry name" value="RisS_PPD"/>
    <property type="match status" value="1"/>
</dbReference>
<keyword evidence="6" id="KW-0597">Phosphoprotein</keyword>
<protein>
    <recommendedName>
        <fullName evidence="3">histidine kinase</fullName>
        <ecNumber evidence="3">2.7.13.3</ecNumber>
    </recommendedName>
</protein>
<keyword evidence="9" id="KW-0547">Nucleotide-binding</keyword>
<evidence type="ECO:0000256" key="14">
    <source>
        <dbReference type="ARBA" id="ARBA00023136"/>
    </source>
</evidence>
<dbReference type="PANTHER" id="PTHR44936:SF5">
    <property type="entry name" value="SENSOR HISTIDINE KINASE ENVZ"/>
    <property type="match status" value="1"/>
</dbReference>
<dbReference type="InterPro" id="IPR050980">
    <property type="entry name" value="2C_sensor_his_kinase"/>
</dbReference>
<dbReference type="InterPro" id="IPR032408">
    <property type="entry name" value="RisS_PPD"/>
</dbReference>
<name>A0ABY6GAQ5_9BURK</name>
<evidence type="ECO:0000256" key="5">
    <source>
        <dbReference type="ARBA" id="ARBA00022519"/>
    </source>
</evidence>
<evidence type="ECO:0000256" key="4">
    <source>
        <dbReference type="ARBA" id="ARBA00022475"/>
    </source>
</evidence>
<proteinExistence type="predicted"/>
<feature type="compositionally biased region" description="Basic residues" evidence="15">
    <location>
        <begin position="482"/>
        <end position="491"/>
    </location>
</feature>
<dbReference type="GO" id="GO:0005524">
    <property type="term" value="F:ATP binding"/>
    <property type="evidence" value="ECO:0007669"/>
    <property type="project" value="UniProtKB-KW"/>
</dbReference>
<dbReference type="EC" id="2.7.13.3" evidence="3"/>
<dbReference type="Proteomes" id="UP001162800">
    <property type="component" value="Chromosome"/>
</dbReference>
<evidence type="ECO:0000259" key="18">
    <source>
        <dbReference type="PROSITE" id="PS50885"/>
    </source>
</evidence>
<dbReference type="Pfam" id="PF00672">
    <property type="entry name" value="HAMP"/>
    <property type="match status" value="1"/>
</dbReference>
<comment type="subcellular location">
    <subcellularLocation>
        <location evidence="2">Cell inner membrane</location>
        <topology evidence="2">Multi-pass membrane protein</topology>
    </subcellularLocation>
</comment>
<evidence type="ECO:0000256" key="6">
    <source>
        <dbReference type="ARBA" id="ARBA00022553"/>
    </source>
</evidence>
<feature type="domain" description="HAMP" evidence="18">
    <location>
        <begin position="202"/>
        <end position="256"/>
    </location>
</feature>
<dbReference type="CDD" id="cd00082">
    <property type="entry name" value="HisKA"/>
    <property type="match status" value="1"/>
</dbReference>
<evidence type="ECO:0000256" key="7">
    <source>
        <dbReference type="ARBA" id="ARBA00022679"/>
    </source>
</evidence>
<evidence type="ECO:0000256" key="8">
    <source>
        <dbReference type="ARBA" id="ARBA00022692"/>
    </source>
</evidence>
<dbReference type="SUPFAM" id="SSF158472">
    <property type="entry name" value="HAMP domain-like"/>
    <property type="match status" value="1"/>
</dbReference>